<reference evidence="2" key="1">
    <citation type="submission" date="2014-12" db="EMBL/GenBank/DDBJ databases">
        <title>Insight into the proteome of Arion vulgaris.</title>
        <authorList>
            <person name="Aradska J."/>
            <person name="Bulat T."/>
            <person name="Smidak R."/>
            <person name="Sarate P."/>
            <person name="Gangsoo J."/>
            <person name="Sialana F."/>
            <person name="Bilban M."/>
            <person name="Lubec G."/>
        </authorList>
    </citation>
    <scope>NUCLEOTIDE SEQUENCE</scope>
    <source>
        <tissue evidence="2">Skin</tissue>
    </source>
</reference>
<name>A0A0B6Y2U4_9EUPU</name>
<evidence type="ECO:0000256" key="1">
    <source>
        <dbReference type="SAM" id="MobiDB-lite"/>
    </source>
</evidence>
<gene>
    <name evidence="2" type="primary">ORF10714</name>
</gene>
<evidence type="ECO:0000313" key="2">
    <source>
        <dbReference type="EMBL" id="CEK50418.1"/>
    </source>
</evidence>
<dbReference type="EMBL" id="HACG01003553">
    <property type="protein sequence ID" value="CEK50418.1"/>
    <property type="molecule type" value="Transcribed_RNA"/>
</dbReference>
<feature type="compositionally biased region" description="Low complexity" evidence="1">
    <location>
        <begin position="1"/>
        <end position="11"/>
    </location>
</feature>
<protein>
    <submittedName>
        <fullName evidence="2">Uncharacterized protein</fullName>
    </submittedName>
</protein>
<feature type="compositionally biased region" description="Basic residues" evidence="1">
    <location>
        <begin position="27"/>
        <end position="50"/>
    </location>
</feature>
<proteinExistence type="predicted"/>
<feature type="non-terminal residue" evidence="2">
    <location>
        <position position="1"/>
    </location>
</feature>
<organism evidence="2">
    <name type="scientific">Arion vulgaris</name>
    <dbReference type="NCBI Taxonomy" id="1028688"/>
    <lineage>
        <taxon>Eukaryota</taxon>
        <taxon>Metazoa</taxon>
        <taxon>Spiralia</taxon>
        <taxon>Lophotrochozoa</taxon>
        <taxon>Mollusca</taxon>
        <taxon>Gastropoda</taxon>
        <taxon>Heterobranchia</taxon>
        <taxon>Euthyneura</taxon>
        <taxon>Panpulmonata</taxon>
        <taxon>Eupulmonata</taxon>
        <taxon>Stylommatophora</taxon>
        <taxon>Helicina</taxon>
        <taxon>Arionoidea</taxon>
        <taxon>Arionidae</taxon>
        <taxon>Arion</taxon>
    </lineage>
</organism>
<sequence>LDLGPDSAPSAGSGGTSTPGSAGTISKSHHNHHHTSHHHHHPRSSNHRHRGDATDGSPGKSRPGRNILAPTT</sequence>
<dbReference type="AlphaFoldDB" id="A0A0B6Y2U4"/>
<feature type="non-terminal residue" evidence="2">
    <location>
        <position position="72"/>
    </location>
</feature>
<accession>A0A0B6Y2U4</accession>
<feature type="region of interest" description="Disordered" evidence="1">
    <location>
        <begin position="1"/>
        <end position="72"/>
    </location>
</feature>